<feature type="transmembrane region" description="Helical" evidence="9">
    <location>
        <begin position="847"/>
        <end position="868"/>
    </location>
</feature>
<comment type="similarity">
    <text evidence="1 7">Belongs to the peptidase S8 family.</text>
</comment>
<protein>
    <recommendedName>
        <fullName evidence="6">subtilisin</fullName>
        <ecNumber evidence="6">3.4.21.62</ecNumber>
    </recommendedName>
</protein>
<evidence type="ECO:0000256" key="6">
    <source>
        <dbReference type="ARBA" id="ARBA00023619"/>
    </source>
</evidence>
<evidence type="ECO:0000256" key="9">
    <source>
        <dbReference type="SAM" id="Phobius"/>
    </source>
</evidence>
<keyword evidence="9" id="KW-0472">Membrane</keyword>
<feature type="domain" description="Peptidase S8/S53" evidence="10">
    <location>
        <begin position="378"/>
        <end position="683"/>
    </location>
</feature>
<keyword evidence="2 7" id="KW-0645">Protease</keyword>
<keyword evidence="9" id="KW-0812">Transmembrane</keyword>
<name>A0ABD3QZ17_9STRA</name>
<sequence length="892" mass="96655">MRFATTVVSLSTLLSPSNLGSINIARAETIVPGARSLTIDECLRLVDTETATEFGWKEDAEVASDLWDEATAFEWKKALTAEFIQSQKYPYLMCHVGVDDTGKSLSGYQRHQKLAAEANDISADNTTYFRPLYNQDDYWCVFTHMLASEAAKMTGDDFIVQPLLTSLKFMLGSVDGMQEDMIFYNNADMQSDPSLDIMLCPGVGVADANTTDANATEILSWDALLEALKTDLIGALAGTDHSIIFDAIYMTSDAYFSAASKQGATARSLWWKEIIQKLEENNYYCDDMYANRSTWTIQPARHPENSDSILNVKVSATGDVEHDTTCMVTLSMAIAAHPNVCSIETRQRMKKHTVPVTSWLTQSELPDKTPFFDVGLDGSGQVVAVSDTGIDQNNCYFYDPEHTPSDKYNDDHRKIVQYIDYVDDADYEYGHGTHVCGIVAGKRIDGPGMADGVAPGAKIAFLDIGDKAGSLTLPQDDYILATGSPIGKIHSASWGSEFTFYTTQSRNFDQYMYDNDEFLIIIAAGNSGAGDTAGTVGSPATGKNTIAVGAHHNADTSRPKGGLGPSYIADFSSRGPTSDGRTKPDILAAGMAVLSAGALPYIVGECDPDRIPEAGSKADGVLSLQGTSMATPVVSAAAAIIRQYFEQGFYPTGEKDEANIIENPSGALIKAVLMNGAQFLRGVDNTPNGVTEITPYDNNQNFGRLSLQVSVLGDSNVHVVNIDKSGGCTYDKLSVTLTWVEPGSSPGCTKCVLNDLDLTVELAGTTYYPNNIGRADRNNNAERVIIEGVNDGDDAMITVNAYNLAGKSQYYSLVATGCFGGVSNQNFLEECSVFDCDDSMAVRKAKFYMAIFIPLGVILLCVGGSFFMRRRRKKQLGNNFADGPHDDQYDEG</sequence>
<keyword evidence="3 7" id="KW-0378">Hydrolase</keyword>
<feature type="region of interest" description="Disordered" evidence="8">
    <location>
        <begin position="550"/>
        <end position="579"/>
    </location>
</feature>
<dbReference type="InterPro" id="IPR034058">
    <property type="entry name" value="TagA/B/C/D_pept_dom"/>
</dbReference>
<gene>
    <name evidence="11" type="ORF">ACHAW5_007146</name>
</gene>
<evidence type="ECO:0000256" key="8">
    <source>
        <dbReference type="SAM" id="MobiDB-lite"/>
    </source>
</evidence>
<evidence type="ECO:0000256" key="2">
    <source>
        <dbReference type="ARBA" id="ARBA00022670"/>
    </source>
</evidence>
<dbReference type="InterPro" id="IPR023828">
    <property type="entry name" value="Peptidase_S8_Ser-AS"/>
</dbReference>
<evidence type="ECO:0000256" key="7">
    <source>
        <dbReference type="PROSITE-ProRule" id="PRU01240"/>
    </source>
</evidence>
<keyword evidence="12" id="KW-1185">Reference proteome</keyword>
<dbReference type="InterPro" id="IPR000209">
    <property type="entry name" value="Peptidase_S8/S53_dom"/>
</dbReference>
<dbReference type="PROSITE" id="PS51892">
    <property type="entry name" value="SUBTILASE"/>
    <property type="match status" value="1"/>
</dbReference>
<evidence type="ECO:0000313" key="11">
    <source>
        <dbReference type="EMBL" id="KAL3805474.1"/>
    </source>
</evidence>
<organism evidence="11 12">
    <name type="scientific">Stephanodiscus triporus</name>
    <dbReference type="NCBI Taxonomy" id="2934178"/>
    <lineage>
        <taxon>Eukaryota</taxon>
        <taxon>Sar</taxon>
        <taxon>Stramenopiles</taxon>
        <taxon>Ochrophyta</taxon>
        <taxon>Bacillariophyta</taxon>
        <taxon>Coscinodiscophyceae</taxon>
        <taxon>Thalassiosirophycidae</taxon>
        <taxon>Stephanodiscales</taxon>
        <taxon>Stephanodiscaceae</taxon>
        <taxon>Stephanodiscus</taxon>
    </lineage>
</organism>
<dbReference type="Gene3D" id="2.60.120.380">
    <property type="match status" value="1"/>
</dbReference>
<proteinExistence type="inferred from homology"/>
<feature type="active site" description="Charge relay system" evidence="7">
    <location>
        <position position="431"/>
    </location>
</feature>
<dbReference type="Proteomes" id="UP001530315">
    <property type="component" value="Unassembled WGS sequence"/>
</dbReference>
<dbReference type="EMBL" id="JALLAZ020000031">
    <property type="protein sequence ID" value="KAL3805474.1"/>
    <property type="molecule type" value="Genomic_DNA"/>
</dbReference>
<comment type="caution">
    <text evidence="11">The sequence shown here is derived from an EMBL/GenBank/DDBJ whole genome shotgun (WGS) entry which is preliminary data.</text>
</comment>
<dbReference type="AlphaFoldDB" id="A0ABD3QZ17"/>
<dbReference type="PROSITE" id="PS00138">
    <property type="entry name" value="SUBTILASE_SER"/>
    <property type="match status" value="1"/>
</dbReference>
<accession>A0ABD3QZ17</accession>
<dbReference type="Gene3D" id="3.40.50.200">
    <property type="entry name" value="Peptidase S8/S53 domain"/>
    <property type="match status" value="1"/>
</dbReference>
<dbReference type="InterPro" id="IPR008979">
    <property type="entry name" value="Galactose-bd-like_sf"/>
</dbReference>
<keyword evidence="4 7" id="KW-0720">Serine protease</keyword>
<evidence type="ECO:0000259" key="10">
    <source>
        <dbReference type="Pfam" id="PF00082"/>
    </source>
</evidence>
<dbReference type="InterPro" id="IPR015500">
    <property type="entry name" value="Peptidase_S8_subtilisin-rel"/>
</dbReference>
<evidence type="ECO:0000313" key="12">
    <source>
        <dbReference type="Proteomes" id="UP001530315"/>
    </source>
</evidence>
<comment type="catalytic activity">
    <reaction evidence="5">
        <text>Hydrolysis of proteins with broad specificity for peptide bonds, and a preference for a large uncharged residue in P1. Hydrolyzes peptide amides.</text>
        <dbReference type="EC" id="3.4.21.62"/>
    </reaction>
</comment>
<dbReference type="PANTHER" id="PTHR43399">
    <property type="entry name" value="SUBTILISIN-RELATED"/>
    <property type="match status" value="1"/>
</dbReference>
<dbReference type="SUPFAM" id="SSF52743">
    <property type="entry name" value="Subtilisin-like"/>
    <property type="match status" value="1"/>
</dbReference>
<keyword evidence="9" id="KW-1133">Transmembrane helix</keyword>
<feature type="active site" description="Charge relay system" evidence="7">
    <location>
        <position position="628"/>
    </location>
</feature>
<reference evidence="11 12" key="1">
    <citation type="submission" date="2024-10" db="EMBL/GenBank/DDBJ databases">
        <title>Updated reference genomes for cyclostephanoid diatoms.</title>
        <authorList>
            <person name="Roberts W.R."/>
            <person name="Alverson A.J."/>
        </authorList>
    </citation>
    <scope>NUCLEOTIDE SEQUENCE [LARGE SCALE GENOMIC DNA]</scope>
    <source>
        <strain evidence="11 12">AJA276-08</strain>
    </source>
</reference>
<dbReference type="PRINTS" id="PR00723">
    <property type="entry name" value="SUBTILISIN"/>
</dbReference>
<dbReference type="CDD" id="cd04842">
    <property type="entry name" value="Peptidases_S8_Kp43_protease"/>
    <property type="match status" value="1"/>
</dbReference>
<feature type="active site" description="Charge relay system" evidence="7">
    <location>
        <position position="387"/>
    </location>
</feature>
<evidence type="ECO:0000256" key="5">
    <source>
        <dbReference type="ARBA" id="ARBA00023529"/>
    </source>
</evidence>
<dbReference type="Pfam" id="PF00082">
    <property type="entry name" value="Peptidase_S8"/>
    <property type="match status" value="1"/>
</dbReference>
<dbReference type="InterPro" id="IPR022398">
    <property type="entry name" value="Peptidase_S8_His-AS"/>
</dbReference>
<dbReference type="SUPFAM" id="SSF49785">
    <property type="entry name" value="Galactose-binding domain-like"/>
    <property type="match status" value="1"/>
</dbReference>
<dbReference type="PANTHER" id="PTHR43399:SF4">
    <property type="entry name" value="CELL WALL-ASSOCIATED PROTEASE"/>
    <property type="match status" value="1"/>
</dbReference>
<evidence type="ECO:0000256" key="1">
    <source>
        <dbReference type="ARBA" id="ARBA00011073"/>
    </source>
</evidence>
<dbReference type="InterPro" id="IPR051048">
    <property type="entry name" value="Peptidase_S8/S53_subtilisin"/>
</dbReference>
<dbReference type="GO" id="GO:0004252">
    <property type="term" value="F:serine-type endopeptidase activity"/>
    <property type="evidence" value="ECO:0007669"/>
    <property type="project" value="UniProtKB-UniRule"/>
</dbReference>
<evidence type="ECO:0000256" key="3">
    <source>
        <dbReference type="ARBA" id="ARBA00022801"/>
    </source>
</evidence>
<dbReference type="GO" id="GO:0006508">
    <property type="term" value="P:proteolysis"/>
    <property type="evidence" value="ECO:0007669"/>
    <property type="project" value="UniProtKB-KW"/>
</dbReference>
<evidence type="ECO:0000256" key="4">
    <source>
        <dbReference type="ARBA" id="ARBA00022825"/>
    </source>
</evidence>
<dbReference type="InterPro" id="IPR036852">
    <property type="entry name" value="Peptidase_S8/S53_dom_sf"/>
</dbReference>
<dbReference type="PROSITE" id="PS00137">
    <property type="entry name" value="SUBTILASE_HIS"/>
    <property type="match status" value="1"/>
</dbReference>
<dbReference type="EC" id="3.4.21.62" evidence="6"/>